<feature type="transmembrane region" description="Helical" evidence="6">
    <location>
        <begin position="251"/>
        <end position="273"/>
    </location>
</feature>
<proteinExistence type="inferred from homology"/>
<accession>U3IKE0</accession>
<feature type="transmembrane region" description="Helical" evidence="6">
    <location>
        <begin position="60"/>
        <end position="80"/>
    </location>
</feature>
<feature type="transmembrane region" description="Helical" evidence="6">
    <location>
        <begin position="20"/>
        <end position="40"/>
    </location>
</feature>
<evidence type="ECO:0000256" key="2">
    <source>
        <dbReference type="ARBA" id="ARBA00008821"/>
    </source>
</evidence>
<feature type="transmembrane region" description="Helical" evidence="6">
    <location>
        <begin position="310"/>
        <end position="327"/>
    </location>
</feature>
<evidence type="ECO:0000256" key="4">
    <source>
        <dbReference type="ARBA" id="ARBA00022989"/>
    </source>
</evidence>
<dbReference type="GO" id="GO:0009636">
    <property type="term" value="P:response to toxic substance"/>
    <property type="evidence" value="ECO:0007669"/>
    <property type="project" value="Ensembl"/>
</dbReference>
<feature type="transmembrane region" description="Helical" evidence="6">
    <location>
        <begin position="163"/>
        <end position="185"/>
    </location>
</feature>
<keyword evidence="8" id="KW-1185">Reference proteome</keyword>
<dbReference type="GO" id="GO:0033300">
    <property type="term" value="F:dehydroascorbic acid transmembrane transporter activity"/>
    <property type="evidence" value="ECO:0007669"/>
    <property type="project" value="Ensembl"/>
</dbReference>
<dbReference type="GO" id="GO:0030324">
    <property type="term" value="P:lung development"/>
    <property type="evidence" value="ECO:0007669"/>
    <property type="project" value="Ensembl"/>
</dbReference>
<keyword evidence="4 6" id="KW-1133">Transmembrane helix</keyword>
<gene>
    <name evidence="7" type="primary">SLC23A1</name>
</gene>
<feature type="transmembrane region" description="Helical" evidence="6">
    <location>
        <begin position="101"/>
        <end position="124"/>
    </location>
</feature>
<evidence type="ECO:0000256" key="3">
    <source>
        <dbReference type="ARBA" id="ARBA00022692"/>
    </source>
</evidence>
<keyword evidence="3 6" id="KW-0812">Transmembrane</keyword>
<dbReference type="AlphaFoldDB" id="U3IKE0"/>
<organism evidence="7 8">
    <name type="scientific">Anas platyrhynchos platyrhynchos</name>
    <name type="common">Northern mallard</name>
    <dbReference type="NCBI Taxonomy" id="8840"/>
    <lineage>
        <taxon>Eukaryota</taxon>
        <taxon>Metazoa</taxon>
        <taxon>Chordata</taxon>
        <taxon>Craniata</taxon>
        <taxon>Vertebrata</taxon>
        <taxon>Euteleostomi</taxon>
        <taxon>Archelosauria</taxon>
        <taxon>Archosauria</taxon>
        <taxon>Dinosauria</taxon>
        <taxon>Saurischia</taxon>
        <taxon>Theropoda</taxon>
        <taxon>Coelurosauria</taxon>
        <taxon>Aves</taxon>
        <taxon>Neognathae</taxon>
        <taxon>Galloanserae</taxon>
        <taxon>Anseriformes</taxon>
        <taxon>Anatidae</taxon>
        <taxon>Anatinae</taxon>
        <taxon>Anas</taxon>
    </lineage>
</organism>
<dbReference type="PANTHER" id="PTHR11119">
    <property type="entry name" value="XANTHINE-URACIL / VITAMIN C PERMEASE FAMILY MEMBER"/>
    <property type="match status" value="1"/>
</dbReference>
<feature type="transmembrane region" description="Helical" evidence="6">
    <location>
        <begin position="279"/>
        <end position="298"/>
    </location>
</feature>
<dbReference type="STRING" id="8840.ENSAPLP00000007712"/>
<dbReference type="GeneTree" id="ENSGT00950000182953"/>
<comment type="subcellular location">
    <subcellularLocation>
        <location evidence="1">Membrane</location>
        <topology evidence="1">Multi-pass membrane protein</topology>
    </subcellularLocation>
</comment>
<dbReference type="Proteomes" id="UP000016666">
    <property type="component" value="Chromosome 14"/>
</dbReference>
<dbReference type="GO" id="GO:0015143">
    <property type="term" value="F:urate transmembrane transporter activity"/>
    <property type="evidence" value="ECO:0007669"/>
    <property type="project" value="Ensembl"/>
</dbReference>
<reference evidence="7 8" key="1">
    <citation type="submission" date="2017-10" db="EMBL/GenBank/DDBJ databases">
        <title>A new Pekin duck reference genome.</title>
        <authorList>
            <person name="Hou Z.-C."/>
            <person name="Zhou Z.-K."/>
            <person name="Zhu F."/>
            <person name="Hou S.-S."/>
        </authorList>
    </citation>
    <scope>NUCLEOTIDE SEQUENCE [LARGE SCALE GENOMIC DNA]</scope>
</reference>
<sequence>KYHGVLLHPRTTHHSGLVEVVIGLLGLPGALLSYIGPLTVTPTVALIGLSVFQAAGERAGSHWGIAALSIVLIVLFAQYLRNVTIRLPGYRWGRGFVLLRVQIFKMFPIILAIMVVWLLCYLLTRTGVFPSSPEEYGYKARTDARGEILSVAPWFRVPYPCQWGLPTVTSAAVLGMFSATLAGIIESIGDYYSCARLAGAPAPPVHAINRGIFTEGISCIIAGLLGTGNGSTSSSPNIGVLGITKVGSRRVIQYGAGIMIVLGTIGKFTALFASLPDPILGGMFCTLFGMITAVGLSNLQFVDMNSSRNLFVLGFSMFFGLTLPNYLDSNPKAINTGVAELDQILTVLLTTEMFVGGSLAFILDNTIPGTREERGLVQWKAGAHADSTSSASLRSYDFPFGMGAVRRCRWLRHVPICPLFTGFSWRPGKSRAAVAEGAQEGTDGLVVCTKV</sequence>
<keyword evidence="5 6" id="KW-0472">Membrane</keyword>
<evidence type="ECO:0000313" key="7">
    <source>
        <dbReference type="Ensembl" id="ENSAPLP00000007712.2"/>
    </source>
</evidence>
<reference evidence="7" key="2">
    <citation type="submission" date="2025-08" db="UniProtKB">
        <authorList>
            <consortium name="Ensembl"/>
        </authorList>
    </citation>
    <scope>IDENTIFICATION</scope>
</reference>
<protein>
    <submittedName>
        <fullName evidence="7">Solute carrier family 23 member 1</fullName>
    </submittedName>
</protein>
<dbReference type="Ensembl" id="ENSAPLT00000008377.2">
    <property type="protein sequence ID" value="ENSAPLP00000007712.2"/>
    <property type="gene ID" value="ENSAPLG00000008074.2"/>
</dbReference>
<reference evidence="7" key="3">
    <citation type="submission" date="2025-09" db="UniProtKB">
        <authorList>
            <consortium name="Ensembl"/>
        </authorList>
    </citation>
    <scope>IDENTIFICATION</scope>
</reference>
<evidence type="ECO:0000256" key="6">
    <source>
        <dbReference type="SAM" id="Phobius"/>
    </source>
</evidence>
<dbReference type="GO" id="GO:0005737">
    <property type="term" value="C:cytoplasm"/>
    <property type="evidence" value="ECO:0007669"/>
    <property type="project" value="Ensembl"/>
</dbReference>
<dbReference type="GO" id="GO:0008520">
    <property type="term" value="F:L-ascorbate:sodium symporter activity"/>
    <property type="evidence" value="ECO:0007669"/>
    <property type="project" value="Ensembl"/>
</dbReference>
<dbReference type="InterPro" id="IPR006043">
    <property type="entry name" value="NCS2"/>
</dbReference>
<dbReference type="GO" id="GO:0015229">
    <property type="term" value="F:L-ascorbic acid transmembrane transporter activity"/>
    <property type="evidence" value="ECO:0007669"/>
    <property type="project" value="Ensembl"/>
</dbReference>
<evidence type="ECO:0000313" key="8">
    <source>
        <dbReference type="Proteomes" id="UP000016666"/>
    </source>
</evidence>
<comment type="similarity">
    <text evidence="2">Belongs to the nucleobase:cation symporter-2 (NCS2) (TC 2.A.40) family.</text>
</comment>
<dbReference type="GO" id="GO:0016324">
    <property type="term" value="C:apical plasma membrane"/>
    <property type="evidence" value="ECO:0007669"/>
    <property type="project" value="Ensembl"/>
</dbReference>
<name>U3IKE0_ANAPP</name>
<evidence type="ECO:0000256" key="5">
    <source>
        <dbReference type="ARBA" id="ARBA00023136"/>
    </source>
</evidence>
<evidence type="ECO:0000256" key="1">
    <source>
        <dbReference type="ARBA" id="ARBA00004141"/>
    </source>
</evidence>
<feature type="transmembrane region" description="Helical" evidence="6">
    <location>
        <begin position="343"/>
        <end position="363"/>
    </location>
</feature>
<dbReference type="OMA" id="VPYMGGS"/>
<dbReference type="GO" id="GO:0007420">
    <property type="term" value="P:brain development"/>
    <property type="evidence" value="ECO:0007669"/>
    <property type="project" value="Ensembl"/>
</dbReference>
<dbReference type="HOGENOM" id="CLU_017959_4_1_1"/>
<dbReference type="GO" id="GO:0009925">
    <property type="term" value="C:basal plasma membrane"/>
    <property type="evidence" value="ECO:0007669"/>
    <property type="project" value="Ensembl"/>
</dbReference>
<dbReference type="Pfam" id="PF00860">
    <property type="entry name" value="Xan_ur_permease"/>
    <property type="match status" value="1"/>
</dbReference>